<dbReference type="Proteomes" id="UP000030754">
    <property type="component" value="Unassembled WGS sequence"/>
</dbReference>
<evidence type="ECO:0000313" key="2">
    <source>
        <dbReference type="EMBL" id="CDJ62682.1"/>
    </source>
</evidence>
<dbReference type="AlphaFoldDB" id="U6MEM7"/>
<dbReference type="EMBL" id="HG722540">
    <property type="protein sequence ID" value="CDJ62682.1"/>
    <property type="molecule type" value="Genomic_DNA"/>
</dbReference>
<reference evidence="2" key="2">
    <citation type="submission" date="2013-10" db="EMBL/GenBank/DDBJ databases">
        <authorList>
            <person name="Aslett M."/>
        </authorList>
    </citation>
    <scope>NUCLEOTIDE SEQUENCE [LARGE SCALE GENOMIC DNA]</scope>
    <source>
        <strain evidence="2">Houghton</strain>
    </source>
</reference>
<dbReference type="RefSeq" id="XP_013440044.1">
    <property type="nucleotide sequence ID" value="XM_013584590.1"/>
</dbReference>
<sequence length="121" mass="13132">MAAMDLALTTSPDHVLALCGELIQRGGLESSLRGLGFAAVALLLQFAAANIAFKGQQQTRCCLLLLQSLLHTKEQWLLAHAQTAAELKPLIAKICQRVAFELEQIRRLARTEALVDALLAI</sequence>
<proteinExistence type="predicted"/>
<evidence type="ECO:0000313" key="3">
    <source>
        <dbReference type="Proteomes" id="UP000030754"/>
    </source>
</evidence>
<feature type="transmembrane region" description="Helical" evidence="1">
    <location>
        <begin position="35"/>
        <end position="53"/>
    </location>
</feature>
<name>U6MEM7_9EIME</name>
<keyword evidence="1" id="KW-0812">Transmembrane</keyword>
<dbReference type="VEuPathDB" id="ToxoDB:ENH_00021900"/>
<gene>
    <name evidence="2" type="ORF">ENH_00021900</name>
</gene>
<dbReference type="OrthoDB" id="431715at2759"/>
<evidence type="ECO:0000256" key="1">
    <source>
        <dbReference type="SAM" id="Phobius"/>
    </source>
</evidence>
<reference evidence="2" key="1">
    <citation type="submission" date="2013-10" db="EMBL/GenBank/DDBJ databases">
        <title>Genomic analysis of the causative agents of coccidiosis in chickens.</title>
        <authorList>
            <person name="Reid A.J."/>
            <person name="Blake D."/>
            <person name="Billington K."/>
            <person name="Browne H."/>
            <person name="Dunn M."/>
            <person name="Hung S."/>
            <person name="Kawahara F."/>
            <person name="Miranda-Saavedra D."/>
            <person name="Mourier T."/>
            <person name="Nagra H."/>
            <person name="Otto T.D."/>
            <person name="Rawlings N."/>
            <person name="Sanchez A."/>
            <person name="Sanders M."/>
            <person name="Subramaniam C."/>
            <person name="Tay Y."/>
            <person name="Dear P."/>
            <person name="Doerig C."/>
            <person name="Gruber A."/>
            <person name="Parkinson J."/>
            <person name="Shirley M."/>
            <person name="Wan K.L."/>
            <person name="Berriman M."/>
            <person name="Tomley F."/>
            <person name="Pain A."/>
        </authorList>
    </citation>
    <scope>NUCLEOTIDE SEQUENCE [LARGE SCALE GENOMIC DNA]</scope>
    <source>
        <strain evidence="2">Houghton</strain>
    </source>
</reference>
<keyword evidence="1" id="KW-1133">Transmembrane helix</keyword>
<protein>
    <submittedName>
        <fullName evidence="2">Uncharacterized protein</fullName>
    </submittedName>
</protein>
<organism evidence="2 3">
    <name type="scientific">Eimeria necatrix</name>
    <dbReference type="NCBI Taxonomy" id="51315"/>
    <lineage>
        <taxon>Eukaryota</taxon>
        <taxon>Sar</taxon>
        <taxon>Alveolata</taxon>
        <taxon>Apicomplexa</taxon>
        <taxon>Conoidasida</taxon>
        <taxon>Coccidia</taxon>
        <taxon>Eucoccidiorida</taxon>
        <taxon>Eimeriorina</taxon>
        <taxon>Eimeriidae</taxon>
        <taxon>Eimeria</taxon>
    </lineage>
</organism>
<keyword evidence="1" id="KW-0472">Membrane</keyword>
<dbReference type="GeneID" id="25472360"/>
<accession>U6MEM7</accession>
<keyword evidence="3" id="KW-1185">Reference proteome</keyword>